<comment type="caution">
    <text evidence="3">The sequence shown here is derived from an EMBL/GenBank/DDBJ whole genome shotgun (WGS) entry which is preliminary data.</text>
</comment>
<protein>
    <submittedName>
        <fullName evidence="3">Double-glycine peptidase</fullName>
    </submittedName>
</protein>
<evidence type="ECO:0000313" key="4">
    <source>
        <dbReference type="Proteomes" id="UP001232163"/>
    </source>
</evidence>
<sequence length="190" mass="20493">MRAARSLALSLLLPLSTASAAPAKPATTGYALEGMPLIRQTYNACGPASITQVLGYFGLKVNMADVSRHTRPSETSYMTAQAIVNFAPLVGMQARLYSGGTLATVRAAMKNGLPLIALQSHITDTGKVIPHWRVIAGYNDATQQVYLMDPLLGHVAMGYTDFQYVWKDHRGQFAVLYPPRLAATVKNVIG</sequence>
<feature type="chain" id="PRO_5047296532" evidence="1">
    <location>
        <begin position="21"/>
        <end position="190"/>
    </location>
</feature>
<dbReference type="Pfam" id="PF13529">
    <property type="entry name" value="Peptidase_C39_2"/>
    <property type="match status" value="1"/>
</dbReference>
<gene>
    <name evidence="3" type="ORF">QO006_000752</name>
</gene>
<evidence type="ECO:0000313" key="3">
    <source>
        <dbReference type="EMBL" id="MDP9763339.1"/>
    </source>
</evidence>
<evidence type="ECO:0000256" key="1">
    <source>
        <dbReference type="SAM" id="SignalP"/>
    </source>
</evidence>
<organism evidence="3 4">
    <name type="scientific">Deinococcus enclensis</name>
    <dbReference type="NCBI Taxonomy" id="1049582"/>
    <lineage>
        <taxon>Bacteria</taxon>
        <taxon>Thermotogati</taxon>
        <taxon>Deinococcota</taxon>
        <taxon>Deinococci</taxon>
        <taxon>Deinococcales</taxon>
        <taxon>Deinococcaceae</taxon>
        <taxon>Deinococcus</taxon>
    </lineage>
</organism>
<dbReference type="Proteomes" id="UP001232163">
    <property type="component" value="Unassembled WGS sequence"/>
</dbReference>
<reference evidence="3 4" key="1">
    <citation type="submission" date="2023-07" db="EMBL/GenBank/DDBJ databases">
        <title>Genomic Encyclopedia of Type Strains, Phase IV (KMG-IV): sequencing the most valuable type-strain genomes for metagenomic binning, comparative biology and taxonomic classification.</title>
        <authorList>
            <person name="Goeker M."/>
        </authorList>
    </citation>
    <scope>NUCLEOTIDE SEQUENCE [LARGE SCALE GENOMIC DNA]</scope>
    <source>
        <strain evidence="3 4">NIO-1023</strain>
    </source>
</reference>
<evidence type="ECO:0000259" key="2">
    <source>
        <dbReference type="PROSITE" id="PS50990"/>
    </source>
</evidence>
<keyword evidence="4" id="KW-1185">Reference proteome</keyword>
<dbReference type="InterPro" id="IPR039564">
    <property type="entry name" value="Peptidase_C39-like"/>
</dbReference>
<feature type="signal peptide" evidence="1">
    <location>
        <begin position="1"/>
        <end position="20"/>
    </location>
</feature>
<accession>A0ABT9M9T4</accession>
<dbReference type="EMBL" id="JAURUR010000001">
    <property type="protein sequence ID" value="MDP9763339.1"/>
    <property type="molecule type" value="Genomic_DNA"/>
</dbReference>
<dbReference type="RefSeq" id="WP_307464224.1">
    <property type="nucleotide sequence ID" value="NZ_JAURUR010000001.1"/>
</dbReference>
<keyword evidence="1" id="KW-0732">Signal</keyword>
<proteinExistence type="predicted"/>
<feature type="domain" description="Peptidase C39" evidence="2">
    <location>
        <begin position="39"/>
        <end position="173"/>
    </location>
</feature>
<dbReference type="InterPro" id="IPR005074">
    <property type="entry name" value="Peptidase_C39"/>
</dbReference>
<dbReference type="PROSITE" id="PS50990">
    <property type="entry name" value="PEPTIDASE_C39"/>
    <property type="match status" value="1"/>
</dbReference>
<dbReference type="Gene3D" id="3.90.70.10">
    <property type="entry name" value="Cysteine proteinases"/>
    <property type="match status" value="1"/>
</dbReference>
<name>A0ABT9M9T4_9DEIO</name>